<dbReference type="WormBase" id="C08B6.6">
    <property type="protein sequence ID" value="CE33972"/>
    <property type="gene ID" value="WBGene00007427"/>
</dbReference>
<dbReference type="InParanoid" id="Q17822"/>
<organism evidence="2 3">
    <name type="scientific">Caenorhabditis elegans</name>
    <dbReference type="NCBI Taxonomy" id="6239"/>
    <lineage>
        <taxon>Eukaryota</taxon>
        <taxon>Metazoa</taxon>
        <taxon>Ecdysozoa</taxon>
        <taxon>Nematoda</taxon>
        <taxon>Chromadorea</taxon>
        <taxon>Rhabditida</taxon>
        <taxon>Rhabditina</taxon>
        <taxon>Rhabditomorpha</taxon>
        <taxon>Rhabditoidea</taxon>
        <taxon>Rhabditidae</taxon>
        <taxon>Peloderinae</taxon>
        <taxon>Caenorhabditis</taxon>
    </lineage>
</organism>
<evidence type="ECO:0000313" key="3">
    <source>
        <dbReference type="Proteomes" id="UP000001940"/>
    </source>
</evidence>
<name>Q17822_CAEEL</name>
<dbReference type="UCSC" id="C08B6.6">
    <property type="organism name" value="c. elegans"/>
</dbReference>
<dbReference type="EMBL" id="BX284605">
    <property type="protein sequence ID" value="CAA96593.2"/>
    <property type="molecule type" value="Genomic_DNA"/>
</dbReference>
<dbReference type="CTD" id="182391"/>
<accession>Q17822</accession>
<evidence type="ECO:0000313" key="4">
    <source>
        <dbReference type="WormBase" id="C08B6.6"/>
    </source>
</evidence>
<dbReference type="Bgee" id="WBGene00007427">
    <property type="expression patterns" value="Expressed in material anatomical entity and 2 other cell types or tissues"/>
</dbReference>
<dbReference type="AlphaFoldDB" id="Q17822"/>
<dbReference type="AGR" id="WB:WBGene00007427"/>
<gene>
    <name evidence="2 4" type="ORF">C08B6.6</name>
    <name evidence="2" type="ORF">CELE_C08B6.6</name>
</gene>
<dbReference type="eggNOG" id="ENOG502RDI3">
    <property type="taxonomic scope" value="Eukaryota"/>
</dbReference>
<evidence type="ECO:0000256" key="1">
    <source>
        <dbReference type="SAM" id="SignalP"/>
    </source>
</evidence>
<dbReference type="PIR" id="T19084">
    <property type="entry name" value="T19084"/>
</dbReference>
<dbReference type="RefSeq" id="NP_505602.2">
    <property type="nucleotide sequence ID" value="NM_073201.3"/>
</dbReference>
<dbReference type="GeneID" id="182391"/>
<proteinExistence type="predicted"/>
<reference evidence="2 3" key="1">
    <citation type="journal article" date="1998" name="Science">
        <title>Genome sequence of the nematode C. elegans: a platform for investigating biology.</title>
        <authorList>
            <consortium name="The C. elegans sequencing consortium"/>
            <person name="Sulson J.E."/>
            <person name="Waterston R."/>
        </authorList>
    </citation>
    <scope>NUCLEOTIDE SEQUENCE [LARGE SCALE GENOMIC DNA]</scope>
    <source>
        <strain evidence="2 3">Bristol N2</strain>
    </source>
</reference>
<dbReference type="KEGG" id="cel:CELE_C08B6.6"/>
<protein>
    <submittedName>
        <fullName evidence="2">Secreted protein</fullName>
    </submittedName>
</protein>
<keyword evidence="3" id="KW-1185">Reference proteome</keyword>
<dbReference type="PaxDb" id="6239-C08B6.6"/>
<feature type="chain" id="PRO_5004185472" evidence="1">
    <location>
        <begin position="21"/>
        <end position="218"/>
    </location>
</feature>
<keyword evidence="1" id="KW-0732">Signal</keyword>
<sequence>MPKVAFILIISYLLFYNSTSKTLEDLNSKYYDFQESDTDVNSLEQRKLISFLNFMKDNDRELLISRIRIDEEDNSLSKFLVDAWELGHNFQFETFYNPIYVLCRCNTTNTLHRREGVVLEVVAKNEKSDKFERHKWIAIFLSEKETGYYLEYVEHLGSIKLENVNSEFESVFIINSIYECPSHKQFSMNTKNSGKFQNRDNIISKHIEHEWTEREYEV</sequence>
<dbReference type="FunCoup" id="Q17822">
    <property type="interactions" value="173"/>
</dbReference>
<dbReference type="OrthoDB" id="10392239at2759"/>
<evidence type="ECO:0000313" key="2">
    <source>
        <dbReference type="EMBL" id="CAA96593.2"/>
    </source>
</evidence>
<feature type="signal peptide" evidence="1">
    <location>
        <begin position="1"/>
        <end position="20"/>
    </location>
</feature>
<dbReference type="HOGENOM" id="CLU_1267915_0_0_1"/>
<dbReference type="Proteomes" id="UP000001940">
    <property type="component" value="Chromosome V"/>
</dbReference>